<feature type="compositionally biased region" description="Basic residues" evidence="1">
    <location>
        <begin position="943"/>
        <end position="953"/>
    </location>
</feature>
<feature type="compositionally biased region" description="Low complexity" evidence="1">
    <location>
        <begin position="210"/>
        <end position="221"/>
    </location>
</feature>
<feature type="compositionally biased region" description="Basic and acidic residues" evidence="1">
    <location>
        <begin position="156"/>
        <end position="180"/>
    </location>
</feature>
<feature type="domain" description="GYF" evidence="2">
    <location>
        <begin position="577"/>
        <end position="631"/>
    </location>
</feature>
<dbReference type="AlphaFoldDB" id="C5K509"/>
<evidence type="ECO:0000313" key="4">
    <source>
        <dbReference type="Proteomes" id="UP000007800"/>
    </source>
</evidence>
<keyword evidence="4" id="KW-1185">Reference proteome</keyword>
<evidence type="ECO:0000259" key="2">
    <source>
        <dbReference type="PROSITE" id="PS50829"/>
    </source>
</evidence>
<dbReference type="OrthoDB" id="445756at2759"/>
<dbReference type="OMA" id="KTWHAAS"/>
<sequence>MYPGRPGPDIVNPIGIRVHRFPPPTAKQRPGSQQQADDFNAGELGGRGPHSGAKGRGKGAGGKGGGALGFDTATGGKGLGKGKGREHEDTASSPDHHDDGWQVVKPKQGNRDWGALRGGRTAGDEEDGKPLPPWRRVAAHHPGAARRGDTSPVHSHGADQHHRIDITAAEGDHYHHKQQEHPPSGVPTTTPFKKTLHKEEDSHPKELIKPTTEATPTTPAPAVDPFTMALLRGASPEPHTNRNPPSSGGPFDTRMPQASTSAAPPPAAAAAPSVEASSSLFGDTTDSLFGPPLEHDGVVSAFAEGPARSASSGSRFARLFESLHADDPKPAVPPTQPSSGFPSTTPFSTSAPFAPVATSLFGGPPTAGTTQTPANIFGSPSSAFPVDRPAPVPRVPTTSTAQPAATATQAQLQHALLQQLRAAPPATTAKVQQILERASSNASSQGGGGVPALLQQLQAQAQQKREQAEEQARTMAATQQQQQAALVRLQQMQVQQQMKKLLQQQEQETKQQQAQHGSGPSNAPAAGATTGMSALNRLISAGSSGSHSHHHSAPSPSLPTGGSALVGTPSPGLDVNALFWTYLDPHGHKQGPFSNAQMKTWHAASYFDVDLPLAFSTSSAPTPGSRFAPLNRIFPPGSHPFIDAPRPVGTAAAPPRPSSSTTSLGASSTSPAQTRTAMSGLEKQDSNISIGSSVHSAGRVFPPAGAPVPPPPPPVQPPVQPPSARRSNEGGLGHGRTRKPNRNVMQSYNDVFVVMKLSSAAAAAVGSGFVHLSPTTPIGLSWESASDSLRGLLGIATSESPQGGSDRHPASGSRLSEDDRSSVDAEQQRQHKQAISRGGRGGSAEGRPRTVYPRRPGDEKDKPKTVVAGKDVADPSSLHKGWLWSPSDEAAMRRKEAGGGGAVAPVPKKMSLKEIMANETDANNIKALMTGHNPAAAAHKMKIPAAKKKSQKQLKKEAAAKNAASGSSS</sequence>
<feature type="compositionally biased region" description="Low complexity" evidence="1">
    <location>
        <begin position="256"/>
        <end position="279"/>
    </location>
</feature>
<reference evidence="3 4" key="1">
    <citation type="submission" date="2008-07" db="EMBL/GenBank/DDBJ databases">
        <authorList>
            <person name="El-Sayed N."/>
            <person name="Caler E."/>
            <person name="Inman J."/>
            <person name="Amedeo P."/>
            <person name="Hass B."/>
            <person name="Wortman J."/>
        </authorList>
    </citation>
    <scope>NUCLEOTIDE SEQUENCE [LARGE SCALE GENOMIC DNA]</scope>
    <source>
        <strain evidence="4">ATCC 50983 / TXsc</strain>
    </source>
</reference>
<feature type="compositionally biased region" description="Low complexity" evidence="1">
    <location>
        <begin position="362"/>
        <end position="374"/>
    </location>
</feature>
<dbReference type="InterPro" id="IPR035445">
    <property type="entry name" value="GYF-like_dom_sf"/>
</dbReference>
<feature type="compositionally biased region" description="Low complexity" evidence="1">
    <location>
        <begin position="960"/>
        <end position="969"/>
    </location>
</feature>
<feature type="region of interest" description="Disordered" evidence="1">
    <location>
        <begin position="943"/>
        <end position="969"/>
    </location>
</feature>
<feature type="region of interest" description="Disordered" evidence="1">
    <location>
        <begin position="319"/>
        <end position="402"/>
    </location>
</feature>
<organism evidence="4">
    <name type="scientific">Perkinsus marinus (strain ATCC 50983 / TXsc)</name>
    <dbReference type="NCBI Taxonomy" id="423536"/>
    <lineage>
        <taxon>Eukaryota</taxon>
        <taxon>Sar</taxon>
        <taxon>Alveolata</taxon>
        <taxon>Perkinsozoa</taxon>
        <taxon>Perkinsea</taxon>
        <taxon>Perkinsida</taxon>
        <taxon>Perkinsidae</taxon>
        <taxon>Perkinsus</taxon>
    </lineage>
</organism>
<dbReference type="Gene3D" id="3.30.1490.40">
    <property type="match status" value="1"/>
</dbReference>
<feature type="compositionally biased region" description="Polar residues" evidence="1">
    <location>
        <begin position="686"/>
        <end position="695"/>
    </location>
</feature>
<dbReference type="GeneID" id="9053982"/>
<proteinExistence type="predicted"/>
<dbReference type="InterPro" id="IPR003169">
    <property type="entry name" value="GYF"/>
</dbReference>
<protein>
    <recommendedName>
        <fullName evidence="2">GYF domain-containing protein</fullName>
    </recommendedName>
</protein>
<feature type="region of interest" description="Disordered" evidence="1">
    <location>
        <begin position="795"/>
        <end position="872"/>
    </location>
</feature>
<gene>
    <name evidence="3" type="ORF">Pmar_PMAR010170</name>
</gene>
<feature type="compositionally biased region" description="Basic and acidic residues" evidence="1">
    <location>
        <begin position="805"/>
        <end position="829"/>
    </location>
</feature>
<feature type="compositionally biased region" description="Basic and acidic residues" evidence="1">
    <location>
        <begin position="855"/>
        <end position="864"/>
    </location>
</feature>
<feature type="region of interest" description="Disordered" evidence="1">
    <location>
        <begin position="503"/>
        <end position="528"/>
    </location>
</feature>
<dbReference type="Pfam" id="PF02213">
    <property type="entry name" value="GYF"/>
    <property type="match status" value="1"/>
</dbReference>
<dbReference type="InParanoid" id="C5K509"/>
<dbReference type="RefSeq" id="XP_002788635.1">
    <property type="nucleotide sequence ID" value="XM_002788589.1"/>
</dbReference>
<dbReference type="PROSITE" id="PS50829">
    <property type="entry name" value="GYF"/>
    <property type="match status" value="1"/>
</dbReference>
<feature type="region of interest" description="Disordered" evidence="1">
    <location>
        <begin position="1"/>
        <end position="297"/>
    </location>
</feature>
<accession>C5K509</accession>
<dbReference type="Proteomes" id="UP000007800">
    <property type="component" value="Unassembled WGS sequence"/>
</dbReference>
<name>C5K509_PERM5</name>
<feature type="compositionally biased region" description="Basic and acidic residues" evidence="1">
    <location>
        <begin position="83"/>
        <end position="100"/>
    </location>
</feature>
<dbReference type="EMBL" id="GG670562">
    <property type="protein sequence ID" value="EER20431.1"/>
    <property type="molecule type" value="Genomic_DNA"/>
</dbReference>
<feature type="compositionally biased region" description="Low complexity" evidence="1">
    <location>
        <begin position="337"/>
        <end position="355"/>
    </location>
</feature>
<feature type="compositionally biased region" description="Basic and acidic residues" evidence="1">
    <location>
        <begin position="197"/>
        <end position="208"/>
    </location>
</feature>
<feature type="compositionally biased region" description="Gly residues" evidence="1">
    <location>
        <begin position="58"/>
        <end position="68"/>
    </location>
</feature>
<evidence type="ECO:0000313" key="3">
    <source>
        <dbReference type="EMBL" id="EER20431.1"/>
    </source>
</evidence>
<feature type="region of interest" description="Disordered" evidence="1">
    <location>
        <begin position="540"/>
        <end position="569"/>
    </location>
</feature>
<dbReference type="SUPFAM" id="SSF55277">
    <property type="entry name" value="GYF domain"/>
    <property type="match status" value="1"/>
</dbReference>
<dbReference type="SMART" id="SM00444">
    <property type="entry name" value="GYF"/>
    <property type="match status" value="1"/>
</dbReference>
<feature type="compositionally biased region" description="Pro residues" evidence="1">
    <location>
        <begin position="704"/>
        <end position="721"/>
    </location>
</feature>
<evidence type="ECO:0000256" key="1">
    <source>
        <dbReference type="SAM" id="MobiDB-lite"/>
    </source>
</evidence>
<feature type="region of interest" description="Disordered" evidence="1">
    <location>
        <begin position="638"/>
        <end position="743"/>
    </location>
</feature>
<feature type="compositionally biased region" description="Low complexity" evidence="1">
    <location>
        <begin position="650"/>
        <end position="670"/>
    </location>
</feature>